<proteinExistence type="predicted"/>
<keyword evidence="4" id="KW-1185">Reference proteome</keyword>
<evidence type="ECO:0000313" key="4">
    <source>
        <dbReference type="Proteomes" id="UP001501237"/>
    </source>
</evidence>
<evidence type="ECO:0000256" key="1">
    <source>
        <dbReference type="SAM" id="MobiDB-lite"/>
    </source>
</evidence>
<gene>
    <name evidence="3" type="ORF">GCM10010468_57960</name>
</gene>
<dbReference type="EMBL" id="BAAAUV010000018">
    <property type="protein sequence ID" value="GAA3228525.1"/>
    <property type="molecule type" value="Genomic_DNA"/>
</dbReference>
<feature type="domain" description="Putative Flp pilus-assembly TadG-like N-terminal" evidence="2">
    <location>
        <begin position="13"/>
        <end position="58"/>
    </location>
</feature>
<sequence>MPGLMRRLAGDRGSMAPLFAVLLAGGVLLGAAAVVVDVGRVYAEREELQTGADGAAMALAQYCAARPSGNPCAPGGLAAALTDARLVAGRNASDGRADVTFVCGMAGTTSLRADACPARPANATGCVRQRPAAGNYVEVQASSRGTDDRRLLPYSFTQAVTGSPGVTVATCARAGWGASQRVPYAFPFMISECSWKRATADGTEIGPHPENPFRPGRDQNEETVGREAGGCDGDQNIAGLIATNEATCQKNVKVGDTVIGYDAGTVLGAIQGQIDNIVCGFNVLIPWLLDFIGNIFGQATARIVHVPIFKDGPTGGGSVKNYQILGFAPFVLTGGNIGLITTPSYRNLLNWCAFPLDVTHPCLIGYFVHDSLDGPYGGSANYGLTSVGLAG</sequence>
<evidence type="ECO:0000259" key="2">
    <source>
        <dbReference type="Pfam" id="PF13400"/>
    </source>
</evidence>
<feature type="compositionally biased region" description="Basic and acidic residues" evidence="1">
    <location>
        <begin position="215"/>
        <end position="225"/>
    </location>
</feature>
<accession>A0ABP6QMH5</accession>
<dbReference type="RefSeq" id="WP_344834536.1">
    <property type="nucleotide sequence ID" value="NZ_BAAAUV010000018.1"/>
</dbReference>
<dbReference type="InterPro" id="IPR028087">
    <property type="entry name" value="Tad_N"/>
</dbReference>
<reference evidence="4" key="1">
    <citation type="journal article" date="2019" name="Int. J. Syst. Evol. Microbiol.">
        <title>The Global Catalogue of Microorganisms (GCM) 10K type strain sequencing project: providing services to taxonomists for standard genome sequencing and annotation.</title>
        <authorList>
            <consortium name="The Broad Institute Genomics Platform"/>
            <consortium name="The Broad Institute Genome Sequencing Center for Infectious Disease"/>
            <person name="Wu L."/>
            <person name="Ma J."/>
        </authorList>
    </citation>
    <scope>NUCLEOTIDE SEQUENCE [LARGE SCALE GENOMIC DNA]</scope>
    <source>
        <strain evidence="4">JCM 9377</strain>
    </source>
</reference>
<evidence type="ECO:0000313" key="3">
    <source>
        <dbReference type="EMBL" id="GAA3228525.1"/>
    </source>
</evidence>
<name>A0ABP6QMH5_9ACTN</name>
<organism evidence="3 4">
    <name type="scientific">Actinocorallia longicatena</name>
    <dbReference type="NCBI Taxonomy" id="111803"/>
    <lineage>
        <taxon>Bacteria</taxon>
        <taxon>Bacillati</taxon>
        <taxon>Actinomycetota</taxon>
        <taxon>Actinomycetes</taxon>
        <taxon>Streptosporangiales</taxon>
        <taxon>Thermomonosporaceae</taxon>
        <taxon>Actinocorallia</taxon>
    </lineage>
</organism>
<dbReference type="Pfam" id="PF13400">
    <property type="entry name" value="Tad"/>
    <property type="match status" value="1"/>
</dbReference>
<comment type="caution">
    <text evidence="3">The sequence shown here is derived from an EMBL/GenBank/DDBJ whole genome shotgun (WGS) entry which is preliminary data.</text>
</comment>
<feature type="region of interest" description="Disordered" evidence="1">
    <location>
        <begin position="203"/>
        <end position="226"/>
    </location>
</feature>
<dbReference type="Proteomes" id="UP001501237">
    <property type="component" value="Unassembled WGS sequence"/>
</dbReference>
<protein>
    <recommendedName>
        <fullName evidence="2">Putative Flp pilus-assembly TadG-like N-terminal domain-containing protein</fullName>
    </recommendedName>
</protein>